<proteinExistence type="predicted"/>
<evidence type="ECO:0000313" key="2">
    <source>
        <dbReference type="Proteomes" id="UP000001250"/>
    </source>
</evidence>
<dbReference type="EMBL" id="DQ490056">
    <property type="protein sequence ID" value="ABF22571.1"/>
    <property type="molecule type" value="Genomic_DNA"/>
</dbReference>
<reference evidence="1 2" key="1">
    <citation type="journal article" date="2006" name="J. Bacteriol.">
        <title>Genome sequence and global gene expression of Q54, a new phage species linking the 936 and c2 phage species of Lactococcus lactis.</title>
        <authorList>
            <person name="Fortier L.C."/>
            <person name="Bransi A."/>
            <person name="Moineau S."/>
        </authorList>
    </citation>
    <scope>NUCLEOTIDE SEQUENCE</scope>
</reference>
<keyword evidence="2" id="KW-1185">Reference proteome</keyword>
<accession>Q0GXV5</accession>
<dbReference type="OrthoDB" id="2663at10239"/>
<dbReference type="Gene3D" id="3.60.21.10">
    <property type="match status" value="1"/>
</dbReference>
<organism evidence="1 2">
    <name type="scientific">Lactococcus phage Q54</name>
    <dbReference type="NCBI Taxonomy" id="382685"/>
    <lineage>
        <taxon>Viruses</taxon>
        <taxon>Duplodnaviria</taxon>
        <taxon>Heunggongvirae</taxon>
        <taxon>Uroviricota</taxon>
        <taxon>Caudoviricetes</taxon>
        <taxon>Questintvirus</taxon>
        <taxon>Questintvirus Q54</taxon>
    </lineage>
</organism>
<dbReference type="InterPro" id="IPR029052">
    <property type="entry name" value="Metallo-depent_PP-like"/>
</dbReference>
<dbReference type="KEGG" id="vg:5130587"/>
<protein>
    <submittedName>
        <fullName evidence="1">Putative DNA polymerase</fullName>
    </submittedName>
</protein>
<sequence>MLNDEMKTAAAIALELSKASPSGRIAWKKFRELMEAEGYEVTTDKAYQEQVRYYMKKTPGSPLESIKKEVGEIYSETRQKQKAQQQLNKMKRSIVDDLSVITELKEVLGTITLTDLQSPTEAKLEATGQYTAVITPSDWHVGLVVDKMNHETQRKRVTEYLKATIQYLKLFDVTKVYVVDLGDIIENSYLHIPTSTATTEFNTATQFSKYIKLFLEFLNGLSQHFDVTYKGSISGNHDRLSKKDETLQGDSFAVMASEVIGHTITLLDNKNLHSDLFDYHKDRVNFYLMGHHLVFVHGDKEKGKGESIIQKYMSILNDPVDYLVKGHTHSFKVETESHGRKIFTSGTLNDANDYARGLGYYSTGSQMLLLVNRHVVTAVDIELGGIT</sequence>
<dbReference type="SUPFAM" id="SSF56300">
    <property type="entry name" value="Metallo-dependent phosphatases"/>
    <property type="match status" value="1"/>
</dbReference>
<evidence type="ECO:0000313" key="1">
    <source>
        <dbReference type="EMBL" id="ABF22571.1"/>
    </source>
</evidence>
<dbReference type="GeneID" id="5130587"/>
<dbReference type="RefSeq" id="YP_762586.1">
    <property type="nucleotide sequence ID" value="NC_008364.1"/>
</dbReference>
<name>Q0GXV5_9CAUD</name>
<dbReference type="Proteomes" id="UP000001250">
    <property type="component" value="Segment"/>
</dbReference>